<keyword evidence="3" id="KW-1185">Reference proteome</keyword>
<evidence type="ECO:0000313" key="2">
    <source>
        <dbReference type="EMBL" id="KAK7394643.1"/>
    </source>
</evidence>
<evidence type="ECO:0000313" key="3">
    <source>
        <dbReference type="Proteomes" id="UP001386955"/>
    </source>
</evidence>
<dbReference type="Proteomes" id="UP001386955">
    <property type="component" value="Unassembled WGS sequence"/>
</dbReference>
<sequence length="71" mass="8058">MIHQSYWLPKWNFILSSLRRVLAGDVPASFGGIGITELVSSGIRVNKNCVLKFLIMKLMRYHRVHPGSGFL</sequence>
<evidence type="ECO:0000256" key="1">
    <source>
        <dbReference type="SAM" id="SignalP"/>
    </source>
</evidence>
<comment type="caution">
    <text evidence="2">The sequence shown here is derived from an EMBL/GenBank/DDBJ whole genome shotgun (WGS) entry which is preliminary data.</text>
</comment>
<feature type="chain" id="PRO_5042827010" evidence="1">
    <location>
        <begin position="24"/>
        <end position="71"/>
    </location>
</feature>
<proteinExistence type="predicted"/>
<reference evidence="2 3" key="1">
    <citation type="submission" date="2024-01" db="EMBL/GenBank/DDBJ databases">
        <title>The genomes of 5 underutilized Papilionoideae crops provide insights into root nodulation and disease resistanc.</title>
        <authorList>
            <person name="Jiang F."/>
        </authorList>
    </citation>
    <scope>NUCLEOTIDE SEQUENCE [LARGE SCALE GENOMIC DNA]</scope>
    <source>
        <strain evidence="2">DUOXIRENSHENG_FW03</strain>
        <tissue evidence="2">Leaves</tissue>
    </source>
</reference>
<organism evidence="2 3">
    <name type="scientific">Psophocarpus tetragonolobus</name>
    <name type="common">Winged bean</name>
    <name type="synonym">Dolichos tetragonolobus</name>
    <dbReference type="NCBI Taxonomy" id="3891"/>
    <lineage>
        <taxon>Eukaryota</taxon>
        <taxon>Viridiplantae</taxon>
        <taxon>Streptophyta</taxon>
        <taxon>Embryophyta</taxon>
        <taxon>Tracheophyta</taxon>
        <taxon>Spermatophyta</taxon>
        <taxon>Magnoliopsida</taxon>
        <taxon>eudicotyledons</taxon>
        <taxon>Gunneridae</taxon>
        <taxon>Pentapetalae</taxon>
        <taxon>rosids</taxon>
        <taxon>fabids</taxon>
        <taxon>Fabales</taxon>
        <taxon>Fabaceae</taxon>
        <taxon>Papilionoideae</taxon>
        <taxon>50 kb inversion clade</taxon>
        <taxon>NPAAA clade</taxon>
        <taxon>indigoferoid/millettioid clade</taxon>
        <taxon>Phaseoleae</taxon>
        <taxon>Psophocarpus</taxon>
    </lineage>
</organism>
<feature type="signal peptide" evidence="1">
    <location>
        <begin position="1"/>
        <end position="23"/>
    </location>
</feature>
<dbReference type="AlphaFoldDB" id="A0AAN9SI76"/>
<name>A0AAN9SI76_PSOTE</name>
<protein>
    <submittedName>
        <fullName evidence="2">Uncharacterized protein</fullName>
    </submittedName>
</protein>
<gene>
    <name evidence="2" type="ORF">VNO78_15176</name>
</gene>
<dbReference type="EMBL" id="JAYMYS010000004">
    <property type="protein sequence ID" value="KAK7394643.1"/>
    <property type="molecule type" value="Genomic_DNA"/>
</dbReference>
<keyword evidence="1" id="KW-0732">Signal</keyword>
<accession>A0AAN9SI76</accession>